<dbReference type="InterPro" id="IPR017853">
    <property type="entry name" value="GH"/>
</dbReference>
<dbReference type="PANTHER" id="PTHR10357">
    <property type="entry name" value="ALPHA-AMYLASE FAMILY MEMBER"/>
    <property type="match status" value="1"/>
</dbReference>
<evidence type="ECO:0000259" key="1">
    <source>
        <dbReference type="SMART" id="SM00642"/>
    </source>
</evidence>
<dbReference type="GO" id="GO:0016787">
    <property type="term" value="F:hydrolase activity"/>
    <property type="evidence" value="ECO:0007669"/>
    <property type="project" value="UniProtKB-KW"/>
</dbReference>
<dbReference type="InterPro" id="IPR019248">
    <property type="entry name" value="Glucodextran_C"/>
</dbReference>
<dbReference type="PROSITE" id="PS51257">
    <property type="entry name" value="PROKAR_LIPOPROTEIN"/>
    <property type="match status" value="1"/>
</dbReference>
<gene>
    <name evidence="2" type="ORF">ABS311_13110</name>
</gene>
<keyword evidence="3" id="KW-1185">Reference proteome</keyword>
<feature type="domain" description="Glycosyl hydrolase family 13 catalytic" evidence="1">
    <location>
        <begin position="56"/>
        <end position="472"/>
    </location>
</feature>
<organism evidence="2 3">
    <name type="scientific">Catenovulum sediminis</name>
    <dbReference type="NCBI Taxonomy" id="1740262"/>
    <lineage>
        <taxon>Bacteria</taxon>
        <taxon>Pseudomonadati</taxon>
        <taxon>Pseudomonadota</taxon>
        <taxon>Gammaproteobacteria</taxon>
        <taxon>Alteromonadales</taxon>
        <taxon>Alteromonadaceae</taxon>
        <taxon>Catenovulum</taxon>
    </lineage>
</organism>
<dbReference type="PANTHER" id="PTHR10357:SF209">
    <property type="entry name" value="PERIPLASMIC ALPHA-AMYLASE"/>
    <property type="match status" value="1"/>
</dbReference>
<reference evidence="2 3" key="1">
    <citation type="submission" date="2024-06" db="EMBL/GenBank/DDBJ databases">
        <authorList>
            <person name="Chen R.Y."/>
        </authorList>
    </citation>
    <scope>NUCLEOTIDE SEQUENCE [LARGE SCALE GENOMIC DNA]</scope>
    <source>
        <strain evidence="2 3">D2</strain>
    </source>
</reference>
<accession>A0ABV1RIR2</accession>
<keyword evidence="2" id="KW-0378">Hydrolase</keyword>
<protein>
    <submittedName>
        <fullName evidence="2">Alpha-amylase family glycosyl hydrolase</fullName>
    </submittedName>
</protein>
<dbReference type="RefSeq" id="WP_350402291.1">
    <property type="nucleotide sequence ID" value="NZ_JBELOE010000236.1"/>
</dbReference>
<dbReference type="Pfam" id="PF09985">
    <property type="entry name" value="Glucodextran_C"/>
    <property type="match status" value="1"/>
</dbReference>
<dbReference type="Gene3D" id="2.60.40.1190">
    <property type="match status" value="1"/>
</dbReference>
<proteinExistence type="predicted"/>
<name>A0ABV1RIR2_9ALTE</name>
<dbReference type="Proteomes" id="UP001467690">
    <property type="component" value="Unassembled WGS sequence"/>
</dbReference>
<dbReference type="EMBL" id="JBELOE010000236">
    <property type="protein sequence ID" value="MER2492818.1"/>
    <property type="molecule type" value="Genomic_DNA"/>
</dbReference>
<dbReference type="SMART" id="SM00642">
    <property type="entry name" value="Aamy"/>
    <property type="match status" value="1"/>
</dbReference>
<dbReference type="Pfam" id="PF00128">
    <property type="entry name" value="Alpha-amylase"/>
    <property type="match status" value="1"/>
</dbReference>
<dbReference type="SUPFAM" id="SSF51445">
    <property type="entry name" value="(Trans)glycosidases"/>
    <property type="match status" value="1"/>
</dbReference>
<comment type="caution">
    <text evidence="2">The sequence shown here is derived from an EMBL/GenBank/DDBJ whole genome shotgun (WGS) entry which is preliminary data.</text>
</comment>
<sequence length="876" mass="97950">MIRTKIVVVLGMAIILVACSKQNKEQKAESKVSDASQGELLLHVPSPDWRDQIIYFVMTDRFNDGVAANNDQGQGEYNPYLESHFSGGDIQGIIDKLDYIEGLGATALWTTPLVTNQWWSDALNYGGYHGYWATDFGSVDPHVGDIDTLKKLSDQLHRKNMYLIQDIVVNHTANLFSYEGGIDGYDPNDTAKNFKLLVNTEGMKPTPIQAPFNLIDRNNPEHVRADIYNWTPSIMDYSDTSQQFTYQLASLADINTQNPVVIDTFKQIYGDWIKNVGVDAFRIDTVRYVEHDFFHHFMHDEDGIHAAAKITGRDDFLAFGEVFDTSKPYNNDAEHKVASYLGNKQKPELNSIISFPLHHELKTVFAQGYPTDHLAYRIQQHMQVYDNPYVVPTFIDNHDMARFLASGDIAGFKQALATIMTIPGIPTIYQGTAQAMTESRQAMFKGGFLAEKDYFDQESELYQFVQSMAKLRTSDKLFTRGNLNIVAANKTGAGVLAYTRRYQGRTALIMFNTSSQDILVSDIKIADRIAKLTPLFGFNQDIRLNSDGKLTTELPGKSIMIAEVTPLNETIANKAASHISIATTPPTSVVTQDLLISGQSSVTNGEILIIKNTRLDTAIKIQTDAKGNWQYKHRVTNLGKEQVSLVAYSPIDKAVSNTLNFTTLVSQPEYVFNFIDGVGDNRGLNGSYSAPLHAQSIGQQDIESVKAEMGGEVLTLTFTMREFTNDWIPANGFDNVAFSLFFDIPDMHGATVLPMLNSQMPDGWNWDLAHVVYGWGNTTFSTEQASEKHQGQKFGVAPRVKTDKNSKTISFTYRLSDFGLSNWIGSKIYVTTWDITGEGAYRELTPEPSKWNFGGGHQDDAKILDFIELSLSDEQK</sequence>
<dbReference type="InterPro" id="IPR006047">
    <property type="entry name" value="GH13_cat_dom"/>
</dbReference>
<evidence type="ECO:0000313" key="3">
    <source>
        <dbReference type="Proteomes" id="UP001467690"/>
    </source>
</evidence>
<dbReference type="SUPFAM" id="SSF49344">
    <property type="entry name" value="CBD9-like"/>
    <property type="match status" value="1"/>
</dbReference>
<dbReference type="Gene3D" id="3.20.20.80">
    <property type="entry name" value="Glycosidases"/>
    <property type="match status" value="1"/>
</dbReference>
<evidence type="ECO:0000313" key="2">
    <source>
        <dbReference type="EMBL" id="MER2492818.1"/>
    </source>
</evidence>